<feature type="transmembrane region" description="Helical" evidence="1">
    <location>
        <begin position="342"/>
        <end position="362"/>
    </location>
</feature>
<feature type="transmembrane region" description="Helical" evidence="1">
    <location>
        <begin position="197"/>
        <end position="221"/>
    </location>
</feature>
<gene>
    <name evidence="2" type="ORF">Bpfe_030357</name>
</gene>
<dbReference type="Proteomes" id="UP001233172">
    <property type="component" value="Unassembled WGS sequence"/>
</dbReference>
<evidence type="ECO:0008006" key="4">
    <source>
        <dbReference type="Google" id="ProtNLM"/>
    </source>
</evidence>
<reference evidence="2" key="1">
    <citation type="journal article" date="2023" name="PLoS Negl. Trop. Dis.">
        <title>A genome sequence for Biomphalaria pfeifferi, the major vector snail for the human-infecting parasite Schistosoma mansoni.</title>
        <authorList>
            <person name="Bu L."/>
            <person name="Lu L."/>
            <person name="Laidemitt M.R."/>
            <person name="Zhang S.M."/>
            <person name="Mutuku M."/>
            <person name="Mkoji G."/>
            <person name="Steinauer M."/>
            <person name="Loker E.S."/>
        </authorList>
    </citation>
    <scope>NUCLEOTIDE SEQUENCE</scope>
    <source>
        <strain evidence="2">KasaAsao</strain>
    </source>
</reference>
<keyword evidence="1" id="KW-0812">Transmembrane</keyword>
<feature type="transmembrane region" description="Helical" evidence="1">
    <location>
        <begin position="105"/>
        <end position="130"/>
    </location>
</feature>
<feature type="transmembrane region" description="Helical" evidence="1">
    <location>
        <begin position="169"/>
        <end position="190"/>
    </location>
</feature>
<dbReference type="SUPFAM" id="SSF48652">
    <property type="entry name" value="Tetraspanin"/>
    <property type="match status" value="1"/>
</dbReference>
<evidence type="ECO:0000256" key="1">
    <source>
        <dbReference type="SAM" id="Phobius"/>
    </source>
</evidence>
<name>A0AAD8EUA1_BIOPF</name>
<evidence type="ECO:0000313" key="3">
    <source>
        <dbReference type="Proteomes" id="UP001233172"/>
    </source>
</evidence>
<dbReference type="EMBL" id="JASAOG010000343">
    <property type="protein sequence ID" value="KAK0040205.1"/>
    <property type="molecule type" value="Genomic_DNA"/>
</dbReference>
<organism evidence="2 3">
    <name type="scientific">Biomphalaria pfeifferi</name>
    <name type="common">Bloodfluke planorb</name>
    <name type="synonym">Freshwater snail</name>
    <dbReference type="NCBI Taxonomy" id="112525"/>
    <lineage>
        <taxon>Eukaryota</taxon>
        <taxon>Metazoa</taxon>
        <taxon>Spiralia</taxon>
        <taxon>Lophotrochozoa</taxon>
        <taxon>Mollusca</taxon>
        <taxon>Gastropoda</taxon>
        <taxon>Heterobranchia</taxon>
        <taxon>Euthyneura</taxon>
        <taxon>Panpulmonata</taxon>
        <taxon>Hygrophila</taxon>
        <taxon>Lymnaeoidea</taxon>
        <taxon>Planorbidae</taxon>
        <taxon>Biomphalaria</taxon>
    </lineage>
</organism>
<comment type="caution">
    <text evidence="2">The sequence shown here is derived from an EMBL/GenBank/DDBJ whole genome shotgun (WGS) entry which is preliminary data.</text>
</comment>
<protein>
    <recommendedName>
        <fullName evidence="4">Tetraspanin</fullName>
    </recommendedName>
</protein>
<keyword evidence="1" id="KW-0472">Membrane</keyword>
<accession>A0AAD8EUA1</accession>
<dbReference type="AlphaFoldDB" id="A0AAD8EUA1"/>
<dbReference type="GO" id="GO:0016020">
    <property type="term" value="C:membrane"/>
    <property type="evidence" value="ECO:0007669"/>
    <property type="project" value="InterPro"/>
</dbReference>
<dbReference type="InterPro" id="IPR008952">
    <property type="entry name" value="Tetraspanin_EC2_sf"/>
</dbReference>
<proteinExistence type="predicted"/>
<keyword evidence="3" id="KW-1185">Reference proteome</keyword>
<reference evidence="2" key="2">
    <citation type="submission" date="2023-04" db="EMBL/GenBank/DDBJ databases">
        <authorList>
            <person name="Bu L."/>
            <person name="Lu L."/>
            <person name="Laidemitt M.R."/>
            <person name="Zhang S.M."/>
            <person name="Mutuku M."/>
            <person name="Mkoji G."/>
            <person name="Steinauer M."/>
            <person name="Loker E.S."/>
        </authorList>
    </citation>
    <scope>NUCLEOTIDE SEQUENCE</scope>
    <source>
        <strain evidence="2">KasaAsao</strain>
        <tissue evidence="2">Whole Snail</tissue>
    </source>
</reference>
<keyword evidence="1" id="KW-1133">Transmembrane helix</keyword>
<sequence>MIHLAREPCSGSGEDWRYYQGACGDDRESPVMYDVKEAWEYSVEGTSLYEDFVADDVALLQFNENRKESSARSATSKTTSEEGNDSSATDLFDLRPSSKIIDKVLFIWHTALMMACLFLILIGILLRFHFTDIVTNSVKSHPAFSEYEKFVVFRAQPKEFIFGDLTQTLGNALIVLNSVHILCTMMYMSFQVHQNQFTLPLVSLVSGTIVLMEVTVTNIYMDETSAASIAAKKQLQGKLKDVYLVEDSSAFSVTYDILALWGQCCGITEKYNFAANTNLKFSLKTDSRRRTIQYPPTCCNVSLFMLSKGAFEAVKECAMTGEGTYSEGCYFVLYNWLNNYCGFYSVATLFQLLDMFIHILLYHKLITVFGKFAKINASRP</sequence>
<evidence type="ECO:0000313" key="2">
    <source>
        <dbReference type="EMBL" id="KAK0040205.1"/>
    </source>
</evidence>